<comment type="caution">
    <text evidence="13">The sequence shown here is derived from an EMBL/GenBank/DDBJ whole genome shotgun (WGS) entry which is preliminary data.</text>
</comment>
<dbReference type="GO" id="GO:0004222">
    <property type="term" value="F:metalloendopeptidase activity"/>
    <property type="evidence" value="ECO:0007669"/>
    <property type="project" value="InterPro"/>
</dbReference>
<evidence type="ECO:0000313" key="14">
    <source>
        <dbReference type="Proteomes" id="UP000030854"/>
    </source>
</evidence>
<dbReference type="Pfam" id="PF02517">
    <property type="entry name" value="Rce1-like"/>
    <property type="match status" value="1"/>
</dbReference>
<dbReference type="InterPro" id="IPR003675">
    <property type="entry name" value="Rce1/LyrA-like_dom"/>
</dbReference>
<keyword evidence="6" id="KW-0256">Endoplasmic reticulum</keyword>
<dbReference type="GO" id="GO:0071586">
    <property type="term" value="P:CAAX-box protein processing"/>
    <property type="evidence" value="ECO:0007669"/>
    <property type="project" value="InterPro"/>
</dbReference>
<comment type="subcellular location">
    <subcellularLocation>
        <location evidence="1">Endoplasmic reticulum membrane</location>
        <topology evidence="1">Multi-pass membrane protein</topology>
    </subcellularLocation>
</comment>
<dbReference type="PANTHER" id="PTHR13046">
    <property type="entry name" value="PROTEASE U48 CAAX PRENYL PROTEASE RCE1"/>
    <property type="match status" value="1"/>
</dbReference>
<evidence type="ECO:0000256" key="6">
    <source>
        <dbReference type="ARBA" id="ARBA00022824"/>
    </source>
</evidence>
<keyword evidence="7 11" id="KW-1133">Transmembrane helix</keyword>
<evidence type="ECO:0000256" key="5">
    <source>
        <dbReference type="ARBA" id="ARBA00022801"/>
    </source>
</evidence>
<evidence type="ECO:0000313" key="13">
    <source>
        <dbReference type="EMBL" id="KHJ32181.1"/>
    </source>
</evidence>
<evidence type="ECO:0000256" key="4">
    <source>
        <dbReference type="ARBA" id="ARBA00022692"/>
    </source>
</evidence>
<feature type="domain" description="CAAX prenyl protease 2/Lysostaphin resistance protein A-like" evidence="12">
    <location>
        <begin position="51"/>
        <end position="160"/>
    </location>
</feature>
<evidence type="ECO:0000256" key="10">
    <source>
        <dbReference type="ARBA" id="ARBA00049729"/>
    </source>
</evidence>
<evidence type="ECO:0000256" key="9">
    <source>
        <dbReference type="ARBA" id="ARBA00047280"/>
    </source>
</evidence>
<dbReference type="Proteomes" id="UP000030854">
    <property type="component" value="Unassembled WGS sequence"/>
</dbReference>
<dbReference type="HOGENOM" id="CLU_049909_1_1_1"/>
<keyword evidence="5" id="KW-0378">Hydrolase</keyword>
<evidence type="ECO:0000256" key="3">
    <source>
        <dbReference type="ARBA" id="ARBA00022670"/>
    </source>
</evidence>
<protein>
    <recommendedName>
        <fullName evidence="10">intramembrane prenyl-peptidase Rce1</fullName>
        <ecNumber evidence="10">3.4.26.1</ecNumber>
    </recommendedName>
</protein>
<comment type="similarity">
    <text evidence="2">Belongs to the peptidase U48 family.</text>
</comment>
<name>A0A0B1P5I0_UNCNE</name>
<dbReference type="InterPro" id="IPR039731">
    <property type="entry name" value="Rce1"/>
</dbReference>
<keyword evidence="8 11" id="KW-0472">Membrane</keyword>
<evidence type="ECO:0000256" key="7">
    <source>
        <dbReference type="ARBA" id="ARBA00022989"/>
    </source>
</evidence>
<proteinExistence type="inferred from homology"/>
<organism evidence="13 14">
    <name type="scientific">Uncinula necator</name>
    <name type="common">Grape powdery mildew</name>
    <dbReference type="NCBI Taxonomy" id="52586"/>
    <lineage>
        <taxon>Eukaryota</taxon>
        <taxon>Fungi</taxon>
        <taxon>Dikarya</taxon>
        <taxon>Ascomycota</taxon>
        <taxon>Pezizomycotina</taxon>
        <taxon>Leotiomycetes</taxon>
        <taxon>Erysiphales</taxon>
        <taxon>Erysiphaceae</taxon>
        <taxon>Erysiphe</taxon>
    </lineage>
</organism>
<dbReference type="STRING" id="52586.A0A0B1P5I0"/>
<sequence length="223" mass="25734">MGYFPLGITEVWKSLLLTSILFAGPLFERGFIESGWKEWINWRHFKESISTWIGWRNYVVGPVTEEILFRSASIPIILLSRMISTPRLILQPPLIFGLAHLHHFYEFRIMYPHAPESAALMQSLLQLGYTTAFGAYATFIYVRSGSLLSVILVHAFCNWVGIPRFWGKVGEYYIAVNGLVSTRSRSQVVVWTSVYYLILVMGAWGWWKLLWVLTCSSNRLVDF</sequence>
<feature type="transmembrane region" description="Helical" evidence="11">
    <location>
        <begin position="147"/>
        <end position="167"/>
    </location>
</feature>
<reference evidence="13 14" key="1">
    <citation type="journal article" date="2014" name="BMC Genomics">
        <title>Adaptive genomic structural variation in the grape powdery mildew pathogen, Erysiphe necator.</title>
        <authorList>
            <person name="Jones L."/>
            <person name="Riaz S."/>
            <person name="Morales-Cruz A."/>
            <person name="Amrine K.C."/>
            <person name="McGuire B."/>
            <person name="Gubler W.D."/>
            <person name="Walker M.A."/>
            <person name="Cantu D."/>
        </authorList>
    </citation>
    <scope>NUCLEOTIDE SEQUENCE [LARGE SCALE GENOMIC DNA]</scope>
    <source>
        <strain evidence="14">c</strain>
    </source>
</reference>
<dbReference type="AlphaFoldDB" id="A0A0B1P5I0"/>
<evidence type="ECO:0000256" key="8">
    <source>
        <dbReference type="ARBA" id="ARBA00023136"/>
    </source>
</evidence>
<dbReference type="GO" id="GO:0005789">
    <property type="term" value="C:endoplasmic reticulum membrane"/>
    <property type="evidence" value="ECO:0007669"/>
    <property type="project" value="UniProtKB-SubCell"/>
</dbReference>
<keyword evidence="4 11" id="KW-0812">Transmembrane</keyword>
<dbReference type="EMBL" id="JNVN01002259">
    <property type="protein sequence ID" value="KHJ32181.1"/>
    <property type="molecule type" value="Genomic_DNA"/>
</dbReference>
<evidence type="ECO:0000256" key="11">
    <source>
        <dbReference type="SAM" id="Phobius"/>
    </source>
</evidence>
<dbReference type="OMA" id="TLITICC"/>
<evidence type="ECO:0000256" key="2">
    <source>
        <dbReference type="ARBA" id="ARBA00006897"/>
    </source>
</evidence>
<evidence type="ECO:0000256" key="1">
    <source>
        <dbReference type="ARBA" id="ARBA00004477"/>
    </source>
</evidence>
<evidence type="ECO:0000259" key="12">
    <source>
        <dbReference type="Pfam" id="PF02517"/>
    </source>
</evidence>
<keyword evidence="3" id="KW-0645">Protease</keyword>
<accession>A0A0B1P5I0</accession>
<dbReference type="PANTHER" id="PTHR13046:SF0">
    <property type="entry name" value="CAAX PRENYL PROTEASE 2"/>
    <property type="match status" value="1"/>
</dbReference>
<feature type="transmembrane region" description="Helical" evidence="11">
    <location>
        <begin position="188"/>
        <end position="207"/>
    </location>
</feature>
<dbReference type="EC" id="3.4.26.1" evidence="10"/>
<comment type="catalytic activity">
    <reaction evidence="9">
        <text>Hydrolyzes the peptide bond -P2-(S-farnesyl or geranylgeranyl)C-P1'-P2'-P3'-COOH where P1' and P2' are amino acids with aliphatic sidechains and P3' is any C-terminal residue.</text>
        <dbReference type="EC" id="3.4.26.1"/>
    </reaction>
</comment>
<gene>
    <name evidence="13" type="ORF">EV44_g0114</name>
</gene>
<keyword evidence="14" id="KW-1185">Reference proteome</keyword>